<dbReference type="AlphaFoldDB" id="A0A815S6B9"/>
<evidence type="ECO:0000313" key="3">
    <source>
        <dbReference type="Proteomes" id="UP000663829"/>
    </source>
</evidence>
<gene>
    <name evidence="1" type="ORF">GPM918_LOCUS36022</name>
    <name evidence="2" type="ORF">SRO942_LOCUS36749</name>
</gene>
<organism evidence="1 3">
    <name type="scientific">Didymodactylos carnosus</name>
    <dbReference type="NCBI Taxonomy" id="1234261"/>
    <lineage>
        <taxon>Eukaryota</taxon>
        <taxon>Metazoa</taxon>
        <taxon>Spiralia</taxon>
        <taxon>Gnathifera</taxon>
        <taxon>Rotifera</taxon>
        <taxon>Eurotatoria</taxon>
        <taxon>Bdelloidea</taxon>
        <taxon>Philodinida</taxon>
        <taxon>Philodinidae</taxon>
        <taxon>Didymodactylos</taxon>
    </lineage>
</organism>
<comment type="caution">
    <text evidence="1">The sequence shown here is derived from an EMBL/GenBank/DDBJ whole genome shotgun (WGS) entry which is preliminary data.</text>
</comment>
<keyword evidence="3" id="KW-1185">Reference proteome</keyword>
<dbReference type="Proteomes" id="UP000663829">
    <property type="component" value="Unassembled WGS sequence"/>
</dbReference>
<dbReference type="EMBL" id="CAJNOQ010021402">
    <property type="protein sequence ID" value="CAF1485524.1"/>
    <property type="molecule type" value="Genomic_DNA"/>
</dbReference>
<protein>
    <submittedName>
        <fullName evidence="1">Uncharacterized protein</fullName>
    </submittedName>
</protein>
<sequence length="28" mass="3405">EKLKRLLTEKRDTFDQIVKLKSELENDD</sequence>
<accession>A0A815S6B9</accession>
<proteinExistence type="predicted"/>
<reference evidence="1" key="1">
    <citation type="submission" date="2021-02" db="EMBL/GenBank/DDBJ databases">
        <authorList>
            <person name="Nowell W R."/>
        </authorList>
    </citation>
    <scope>NUCLEOTIDE SEQUENCE</scope>
</reference>
<feature type="non-terminal residue" evidence="1">
    <location>
        <position position="1"/>
    </location>
</feature>
<evidence type="ECO:0000313" key="1">
    <source>
        <dbReference type="EMBL" id="CAF1485524.1"/>
    </source>
</evidence>
<name>A0A815S6B9_9BILA</name>
<dbReference type="Proteomes" id="UP000681722">
    <property type="component" value="Unassembled WGS sequence"/>
</dbReference>
<dbReference type="EMBL" id="CAJOBC010086890">
    <property type="protein sequence ID" value="CAF4349678.1"/>
    <property type="molecule type" value="Genomic_DNA"/>
</dbReference>
<evidence type="ECO:0000313" key="2">
    <source>
        <dbReference type="EMBL" id="CAF4349678.1"/>
    </source>
</evidence>